<reference evidence="2" key="1">
    <citation type="submission" date="2022-11" db="UniProtKB">
        <authorList>
            <consortium name="WormBaseParasite"/>
        </authorList>
    </citation>
    <scope>IDENTIFICATION</scope>
</reference>
<proteinExistence type="predicted"/>
<evidence type="ECO:0000313" key="2">
    <source>
        <dbReference type="WBParaSite" id="jg25973"/>
    </source>
</evidence>
<sequence length="308" mass="34935">MKEVEGSITPCEKSFLLHYFETNLSEKIFAVSWFYDDTNLIVASTPRCLKLTDIRERSGFQASISVPTPQFGVCTEPTVGSHVIPEIWFSVFDRRYTAQSVAQIRVGMDNQNVNKLAWRKPRNKAFSMACVNKDSANFVELVISPRTFNSEVVEKQGYITDHLRQAIDNRQYQYAPLIHSVAGFNKVLSFDWHPNYTNKVALLLSSSTHQGTTKSIQIIKLVHDASSTINCNGEITFTASPYLEIARKISHATPITQQQTQARCKFVELASYFDQPDQSVLMKARINQGYGYGILPTRYIQSLRALEM</sequence>
<name>A0A915E5E7_9BILA</name>
<evidence type="ECO:0000313" key="1">
    <source>
        <dbReference type="Proteomes" id="UP000887574"/>
    </source>
</evidence>
<protein>
    <submittedName>
        <fullName evidence="2">Uncharacterized protein</fullName>
    </submittedName>
</protein>
<dbReference type="AlphaFoldDB" id="A0A915E5E7"/>
<dbReference type="Proteomes" id="UP000887574">
    <property type="component" value="Unplaced"/>
</dbReference>
<dbReference type="WBParaSite" id="jg25973">
    <property type="protein sequence ID" value="jg25973"/>
    <property type="gene ID" value="jg25973"/>
</dbReference>
<keyword evidence="1" id="KW-1185">Reference proteome</keyword>
<organism evidence="1 2">
    <name type="scientific">Ditylenchus dipsaci</name>
    <dbReference type="NCBI Taxonomy" id="166011"/>
    <lineage>
        <taxon>Eukaryota</taxon>
        <taxon>Metazoa</taxon>
        <taxon>Ecdysozoa</taxon>
        <taxon>Nematoda</taxon>
        <taxon>Chromadorea</taxon>
        <taxon>Rhabditida</taxon>
        <taxon>Tylenchina</taxon>
        <taxon>Tylenchomorpha</taxon>
        <taxon>Sphaerularioidea</taxon>
        <taxon>Anguinidae</taxon>
        <taxon>Anguininae</taxon>
        <taxon>Ditylenchus</taxon>
    </lineage>
</organism>
<accession>A0A915E5E7</accession>